<feature type="non-terminal residue" evidence="1">
    <location>
        <position position="1"/>
    </location>
</feature>
<sequence length="54" mass="6299">PRRAILLSTLSLIIEIRKSNHSSVQSFFPKYKTIQYCRHVGLHPISTLCYLVRL</sequence>
<dbReference type="AlphaFoldDB" id="A0A0K2T7I1"/>
<organism evidence="1">
    <name type="scientific">Lepeophtheirus salmonis</name>
    <name type="common">Salmon louse</name>
    <name type="synonym">Caligus salmonis</name>
    <dbReference type="NCBI Taxonomy" id="72036"/>
    <lineage>
        <taxon>Eukaryota</taxon>
        <taxon>Metazoa</taxon>
        <taxon>Ecdysozoa</taxon>
        <taxon>Arthropoda</taxon>
        <taxon>Crustacea</taxon>
        <taxon>Multicrustacea</taxon>
        <taxon>Hexanauplia</taxon>
        <taxon>Copepoda</taxon>
        <taxon>Siphonostomatoida</taxon>
        <taxon>Caligidae</taxon>
        <taxon>Lepeophtheirus</taxon>
    </lineage>
</organism>
<evidence type="ECO:0000313" key="1">
    <source>
        <dbReference type="EMBL" id="CDW21406.1"/>
    </source>
</evidence>
<accession>A0A0K2T7I1</accession>
<protein>
    <submittedName>
        <fullName evidence="1">Uncharacterized protein</fullName>
    </submittedName>
</protein>
<dbReference type="EMBL" id="HACA01004045">
    <property type="protein sequence ID" value="CDW21406.1"/>
    <property type="molecule type" value="Transcribed_RNA"/>
</dbReference>
<proteinExistence type="predicted"/>
<reference evidence="1" key="1">
    <citation type="submission" date="2014-05" db="EMBL/GenBank/DDBJ databases">
        <authorList>
            <person name="Chronopoulou M."/>
        </authorList>
    </citation>
    <scope>NUCLEOTIDE SEQUENCE</scope>
    <source>
        <tissue evidence="1">Whole organism</tissue>
    </source>
</reference>
<name>A0A0K2T7I1_LEPSM</name>